<dbReference type="GeneID" id="56898634"/>
<sequence>MKITDLNGLEITVTDLDKAIQQAELFKDMHHVPPVPYDKVRQKYWTDVYNKLLELKSKIS</sequence>
<dbReference type="PATRIC" id="fig|558151.6.peg.1936"/>
<organism evidence="1 2">
    <name type="scientific">Chryseobacterium angstadtii</name>
    <dbReference type="NCBI Taxonomy" id="558151"/>
    <lineage>
        <taxon>Bacteria</taxon>
        <taxon>Pseudomonadati</taxon>
        <taxon>Bacteroidota</taxon>
        <taxon>Flavobacteriia</taxon>
        <taxon>Flavobacteriales</taxon>
        <taxon>Weeksellaceae</taxon>
        <taxon>Chryseobacterium group</taxon>
        <taxon>Chryseobacterium</taxon>
    </lineage>
</organism>
<comment type="caution">
    <text evidence="1">The sequence shown here is derived from an EMBL/GenBank/DDBJ whole genome shotgun (WGS) entry which is preliminary data.</text>
</comment>
<gene>
    <name evidence="1" type="ORF">ACM46_09230</name>
</gene>
<dbReference type="AlphaFoldDB" id="A0A0J7IDB2"/>
<evidence type="ECO:0000313" key="1">
    <source>
        <dbReference type="EMBL" id="KMQ64448.1"/>
    </source>
</evidence>
<dbReference type="OrthoDB" id="798594at2"/>
<evidence type="ECO:0000313" key="2">
    <source>
        <dbReference type="Proteomes" id="UP000036261"/>
    </source>
</evidence>
<keyword evidence="2" id="KW-1185">Reference proteome</keyword>
<dbReference type="EMBL" id="LFND01000003">
    <property type="protein sequence ID" value="KMQ64448.1"/>
    <property type="molecule type" value="Genomic_DNA"/>
</dbReference>
<dbReference type="RefSeq" id="WP_048506363.1">
    <property type="nucleotide sequence ID" value="NZ_LFND01000003.1"/>
</dbReference>
<proteinExistence type="predicted"/>
<protein>
    <submittedName>
        <fullName evidence="1">3-isopropylmalate dehydratase</fullName>
    </submittedName>
</protein>
<dbReference type="Proteomes" id="UP000036261">
    <property type="component" value="Unassembled WGS sequence"/>
</dbReference>
<accession>A0A0J7IDB2</accession>
<dbReference type="STRING" id="558151.ACM46_09230"/>
<reference evidence="1 2" key="1">
    <citation type="journal article" date="2013" name="Int. J. Syst. Evol. Microbiol.">
        <title>Chryseobacterium angstadtii sp. nov., isolated from a newt tank.</title>
        <authorList>
            <person name="Kirk K.E."/>
            <person name="Hoffman J.A."/>
            <person name="Smith K.A."/>
            <person name="Strahan B.L."/>
            <person name="Failor K.C."/>
            <person name="Krebs J.E."/>
            <person name="Gale A.N."/>
            <person name="Do T.D."/>
            <person name="Sontag T.C."/>
            <person name="Batties A.M."/>
            <person name="Mistiszyn K."/>
            <person name="Newman J.D."/>
        </authorList>
    </citation>
    <scope>NUCLEOTIDE SEQUENCE [LARGE SCALE GENOMIC DNA]</scope>
    <source>
        <strain evidence="1 2">KM</strain>
    </source>
</reference>
<name>A0A0J7IDB2_9FLAO</name>